<proteinExistence type="predicted"/>
<dbReference type="EMBL" id="CP051428">
    <property type="protein sequence ID" value="QJC53913.1"/>
    <property type="molecule type" value="Genomic_DNA"/>
</dbReference>
<keyword evidence="3" id="KW-1185">Reference proteome</keyword>
<dbReference type="InterPro" id="IPR011009">
    <property type="entry name" value="Kinase-like_dom_sf"/>
</dbReference>
<dbReference type="GO" id="GO:0016740">
    <property type="term" value="F:transferase activity"/>
    <property type="evidence" value="ECO:0007669"/>
    <property type="project" value="UniProtKB-KW"/>
</dbReference>
<protein>
    <submittedName>
        <fullName evidence="2">Aminoglycoside phosphotransferase family protein</fullName>
    </submittedName>
</protein>
<name>A0A6H2H2I7_9BACL</name>
<dbReference type="Pfam" id="PF01636">
    <property type="entry name" value="APH"/>
    <property type="match status" value="1"/>
</dbReference>
<dbReference type="Gene3D" id="3.90.1200.10">
    <property type="match status" value="1"/>
</dbReference>
<sequence>MEHAPGPVAAQGRTAQICSYGDDQVLKWFKESIPRLAAEQELAASRVAASAGLPVPKAYFLAEWQGRPAIAFERIAGSTMLAVLYRQPWRIVACGARMARLHIDIHRTGAGPDSGMPCLIDSLKRRIQAAPLLAESEKEAAIAALLKLPAGRQLLHGDFHPGNVILGGGKAWVVDWMTAVSGHPAADAARTVLLLRTAMLPEELSRLSSFVFNRVRAMLLCQYRRTYLRLSGLEQEELEAWMLPLAAARLCEQLPPEEKLLLHKLVQSELRRQPPLPAASF</sequence>
<keyword evidence="2" id="KW-0808">Transferase</keyword>
<dbReference type="Proteomes" id="UP000502136">
    <property type="component" value="Chromosome"/>
</dbReference>
<dbReference type="SUPFAM" id="SSF56112">
    <property type="entry name" value="Protein kinase-like (PK-like)"/>
    <property type="match status" value="1"/>
</dbReference>
<organism evidence="2 3">
    <name type="scientific">Paenibacillus albicereus</name>
    <dbReference type="NCBI Taxonomy" id="2726185"/>
    <lineage>
        <taxon>Bacteria</taxon>
        <taxon>Bacillati</taxon>
        <taxon>Bacillota</taxon>
        <taxon>Bacilli</taxon>
        <taxon>Bacillales</taxon>
        <taxon>Paenibacillaceae</taxon>
        <taxon>Paenibacillus</taxon>
    </lineage>
</organism>
<evidence type="ECO:0000259" key="1">
    <source>
        <dbReference type="Pfam" id="PF01636"/>
    </source>
</evidence>
<gene>
    <name evidence="2" type="ORF">HGI30_21890</name>
</gene>
<accession>A0A6H2H2I7</accession>
<dbReference type="RefSeq" id="WP_168909442.1">
    <property type="nucleotide sequence ID" value="NZ_CP051428.1"/>
</dbReference>
<feature type="domain" description="Aminoglycoside phosphotransferase" evidence="1">
    <location>
        <begin position="25"/>
        <end position="201"/>
    </location>
</feature>
<dbReference type="KEGG" id="palr:HGI30_21890"/>
<reference evidence="2 3" key="1">
    <citation type="submission" date="2020-04" db="EMBL/GenBank/DDBJ databases">
        <title>Novel Paenibacillus strain UniB2 isolated from commercial digestive syrup.</title>
        <authorList>
            <person name="Thorat V."/>
            <person name="Kirdat K."/>
            <person name="Tiwarekar B."/>
            <person name="Yadav A."/>
        </authorList>
    </citation>
    <scope>NUCLEOTIDE SEQUENCE [LARGE SCALE GENOMIC DNA]</scope>
    <source>
        <strain evidence="2 3">UniB2</strain>
    </source>
</reference>
<evidence type="ECO:0000313" key="2">
    <source>
        <dbReference type="EMBL" id="QJC53913.1"/>
    </source>
</evidence>
<dbReference type="InterPro" id="IPR002575">
    <property type="entry name" value="Aminoglycoside_PTrfase"/>
</dbReference>
<dbReference type="AlphaFoldDB" id="A0A6H2H2I7"/>
<evidence type="ECO:0000313" key="3">
    <source>
        <dbReference type="Proteomes" id="UP000502136"/>
    </source>
</evidence>